<dbReference type="PROSITE" id="PS50240">
    <property type="entry name" value="TRYPSIN_DOM"/>
    <property type="match status" value="1"/>
</dbReference>
<dbReference type="InterPro" id="IPR000033">
    <property type="entry name" value="LDLR_classB_rpt"/>
</dbReference>
<accession>A0A182IUR9</accession>
<dbReference type="PANTHER" id="PTHR46513">
    <property type="entry name" value="VITELLOGENIN RECEPTOR-LIKE PROTEIN-RELATED-RELATED"/>
    <property type="match status" value="1"/>
</dbReference>
<dbReference type="SUPFAM" id="SSF63825">
    <property type="entry name" value="YWTD domain"/>
    <property type="match status" value="1"/>
</dbReference>
<dbReference type="InterPro" id="IPR043504">
    <property type="entry name" value="Peptidase_S1_PA_chymotrypsin"/>
</dbReference>
<dbReference type="GO" id="GO:0004252">
    <property type="term" value="F:serine-type endopeptidase activity"/>
    <property type="evidence" value="ECO:0007669"/>
    <property type="project" value="InterPro"/>
</dbReference>
<protein>
    <submittedName>
        <fullName evidence="4">Uncharacterized protein</fullName>
    </submittedName>
</protein>
<proteinExistence type="inferred from homology"/>
<dbReference type="Gene3D" id="2.40.10.10">
    <property type="entry name" value="Trypsin-like serine proteases"/>
    <property type="match status" value="1"/>
</dbReference>
<evidence type="ECO:0000313" key="4">
    <source>
        <dbReference type="EnsemblMetazoa" id="AATE005859-PA.1"/>
    </source>
</evidence>
<keyword evidence="2" id="KW-0677">Repeat</keyword>
<dbReference type="GO" id="GO:0005886">
    <property type="term" value="C:plasma membrane"/>
    <property type="evidence" value="ECO:0007669"/>
    <property type="project" value="TreeGrafter"/>
</dbReference>
<evidence type="ECO:0000256" key="2">
    <source>
        <dbReference type="ARBA" id="ARBA00022737"/>
    </source>
</evidence>
<sequence>MGDDDRQLVGQTGTIVGFGLNEHDELTGMLQKAELTVVDVYACLDNDREAYGRVLTRNMYCAGGRANVSGCNGDSGGGMFFDRNGTWYIRGIISFIAMRPNAMLCDSSKYTVFTDVRGYSGWIMESILGSSAIKRPWYQTPCKGKTVPKDGTCNVAHLFDFNFLLVGNVDKIVRVAWNGEYNIAVSATSVVQGLDHDCAEGHFYWSNPYTNQILSAKYDGTDQKVFSEENMKGSDDLAVDWISRRLYWVDKTKKTINVASLENPNVRTVLIYENLYPWTIAVDPLRSKLYWANWFDGEKIEWSNLDGTERQTLLSFPQILYDRSIKVSTATGELCYVDPRKMQIECIDPFNKQIRTIASNLTLPDRFALTDDLIYWTNLRS</sequence>
<dbReference type="PANTHER" id="PTHR46513:SF13">
    <property type="entry name" value="EGF-LIKE DOMAIN-CONTAINING PROTEIN"/>
    <property type="match status" value="1"/>
</dbReference>
<reference evidence="4" key="1">
    <citation type="submission" date="2022-08" db="UniProtKB">
        <authorList>
            <consortium name="EnsemblMetazoa"/>
        </authorList>
    </citation>
    <scope>IDENTIFICATION</scope>
    <source>
        <strain evidence="4">EBRO</strain>
    </source>
</reference>
<dbReference type="GO" id="GO:0006508">
    <property type="term" value="P:proteolysis"/>
    <property type="evidence" value="ECO:0007669"/>
    <property type="project" value="InterPro"/>
</dbReference>
<dbReference type="InterPro" id="IPR050778">
    <property type="entry name" value="Cueball_EGF_LRP_Nidogen"/>
</dbReference>
<dbReference type="SUPFAM" id="SSF50494">
    <property type="entry name" value="Trypsin-like serine proteases"/>
    <property type="match status" value="1"/>
</dbReference>
<dbReference type="GO" id="GO:0042813">
    <property type="term" value="F:Wnt receptor activity"/>
    <property type="evidence" value="ECO:0007669"/>
    <property type="project" value="TreeGrafter"/>
</dbReference>
<organism evidence="4">
    <name type="scientific">Anopheles atroparvus</name>
    <name type="common">European mosquito</name>
    <dbReference type="NCBI Taxonomy" id="41427"/>
    <lineage>
        <taxon>Eukaryota</taxon>
        <taxon>Metazoa</taxon>
        <taxon>Ecdysozoa</taxon>
        <taxon>Arthropoda</taxon>
        <taxon>Hexapoda</taxon>
        <taxon>Insecta</taxon>
        <taxon>Pterygota</taxon>
        <taxon>Neoptera</taxon>
        <taxon>Endopterygota</taxon>
        <taxon>Diptera</taxon>
        <taxon>Nematocera</taxon>
        <taxon>Culicoidea</taxon>
        <taxon>Culicidae</taxon>
        <taxon>Anophelinae</taxon>
        <taxon>Anopheles</taxon>
    </lineage>
</organism>
<dbReference type="STRING" id="41427.A0A182IUR9"/>
<dbReference type="InterPro" id="IPR001254">
    <property type="entry name" value="Trypsin_dom"/>
</dbReference>
<evidence type="ECO:0000256" key="3">
    <source>
        <dbReference type="ARBA" id="ARBA00024195"/>
    </source>
</evidence>
<name>A0A182IUR9_ANOAO</name>
<dbReference type="PROSITE" id="PS51120">
    <property type="entry name" value="LDLRB"/>
    <property type="match status" value="2"/>
</dbReference>
<dbReference type="Pfam" id="PF00089">
    <property type="entry name" value="Trypsin"/>
    <property type="match status" value="1"/>
</dbReference>
<dbReference type="InterPro" id="IPR011042">
    <property type="entry name" value="6-blade_b-propeller_TolB-like"/>
</dbReference>
<dbReference type="Gene3D" id="2.120.10.30">
    <property type="entry name" value="TolB, C-terminal domain"/>
    <property type="match status" value="1"/>
</dbReference>
<dbReference type="EnsemblMetazoa" id="AATE005859-RA">
    <property type="protein sequence ID" value="AATE005859-PA.1"/>
    <property type="gene ID" value="AATE005859"/>
</dbReference>
<dbReference type="GO" id="GO:0060070">
    <property type="term" value="P:canonical Wnt signaling pathway"/>
    <property type="evidence" value="ECO:0007669"/>
    <property type="project" value="TreeGrafter"/>
</dbReference>
<keyword evidence="1" id="KW-0245">EGF-like domain</keyword>
<dbReference type="SMART" id="SM00135">
    <property type="entry name" value="LY"/>
    <property type="match status" value="3"/>
</dbReference>
<dbReference type="GO" id="GO:0017147">
    <property type="term" value="F:Wnt-protein binding"/>
    <property type="evidence" value="ECO:0007669"/>
    <property type="project" value="TreeGrafter"/>
</dbReference>
<dbReference type="AlphaFoldDB" id="A0A182IUR9"/>
<evidence type="ECO:0000256" key="1">
    <source>
        <dbReference type="ARBA" id="ARBA00022536"/>
    </source>
</evidence>
<dbReference type="VEuPathDB" id="VectorBase:AATE005859"/>
<dbReference type="InterPro" id="IPR009003">
    <property type="entry name" value="Peptidase_S1_PA"/>
</dbReference>
<comment type="similarity">
    <text evidence="3">Belongs to the peptidase S1 family. CLIP subfamily.</text>
</comment>